<reference evidence="7" key="2">
    <citation type="submission" date="2025-08" db="UniProtKB">
        <authorList>
            <consortium name="RefSeq"/>
        </authorList>
    </citation>
    <scope>IDENTIFICATION</scope>
    <source>
        <tissue evidence="7">Leaf</tissue>
    </source>
</reference>
<comment type="cofactor">
    <cofactor evidence="5">
        <name>Fe(2+)</name>
        <dbReference type="ChEBI" id="CHEBI:29033"/>
    </cofactor>
    <text evidence="5">Binds 1 Fe(2+) ion per subunit.</text>
</comment>
<sequence length="593" mass="67247">MNSMSMIKARSIHKSPPTSTLTPHNFISSLSSPFKTLLKEWEKLPLRIEVSNSMKAASLNLVDAFVDWMYKFSDLPALIEENFAPVDEIDGVVLVHNLEGEIPETFPEGVYIRNGPNPQYPTQTTATSIFGSTAYTWYEGDGMLHATYFDKAGNGKWRISYKNKYVVSETFQMEKERNKASFIPAVDGQPHGILAAFVFNMLRFGKAVKDSSNTSVFEHAGRAYAVTENHLPYEIDIATLDTVGLYNVYGAWNRPFTGHPKKAPRTGELVTMGVDVRKPHFVLGIISADGKNLLHKVNLEYESGKLIHEIGITKNYNIIMDYPLRFGIDRVLVGKQFIQHDTNARARIGVMPRFGDAKSTSWFDVKNHCSYHLINSFEEGHEVVVRGCRILCSVIPGPDHKTDKAKWYQRAFLQPKKDSKEFDPSVDGILFSRPYEWRLDLVTGEVEEGYITCEEVAMDFPAINNNFIGIRNKYAYTQVVDSLATSNSIAGLTKYKMLAKLHFDIKNEDDKNFINVDYHVLEENHFCSGVQFVEKKDAVDEDDGWLISYVHDEKANVSKVYIIDAKRFTEEPVAKITLPQRVPYGFHGIFISK</sequence>
<keyword evidence="3" id="KW-0560">Oxidoreductase</keyword>
<proteinExistence type="inferred from homology"/>
<keyword evidence="6" id="KW-1185">Reference proteome</keyword>
<dbReference type="Pfam" id="PF03055">
    <property type="entry name" value="RPE65"/>
    <property type="match status" value="1"/>
</dbReference>
<keyword evidence="4 5" id="KW-0408">Iron</keyword>
<organism evidence="6 7">
    <name type="scientific">Ananas comosus</name>
    <name type="common">Pineapple</name>
    <name type="synonym">Ananas ananas</name>
    <dbReference type="NCBI Taxonomy" id="4615"/>
    <lineage>
        <taxon>Eukaryota</taxon>
        <taxon>Viridiplantae</taxon>
        <taxon>Streptophyta</taxon>
        <taxon>Embryophyta</taxon>
        <taxon>Tracheophyta</taxon>
        <taxon>Spermatophyta</taxon>
        <taxon>Magnoliopsida</taxon>
        <taxon>Liliopsida</taxon>
        <taxon>Poales</taxon>
        <taxon>Bromeliaceae</taxon>
        <taxon>Bromelioideae</taxon>
        <taxon>Ananas</taxon>
    </lineage>
</organism>
<dbReference type="Proteomes" id="UP000515123">
    <property type="component" value="Linkage group 10"/>
</dbReference>
<reference evidence="6" key="1">
    <citation type="journal article" date="2015" name="Nat. Genet.">
        <title>The pineapple genome and the evolution of CAM photosynthesis.</title>
        <authorList>
            <person name="Ming R."/>
            <person name="VanBuren R."/>
            <person name="Wai C.M."/>
            <person name="Tang H."/>
            <person name="Schatz M.C."/>
            <person name="Bowers J.E."/>
            <person name="Lyons E."/>
            <person name="Wang M.L."/>
            <person name="Chen J."/>
            <person name="Biggers E."/>
            <person name="Zhang J."/>
            <person name="Huang L."/>
            <person name="Zhang L."/>
            <person name="Miao W."/>
            <person name="Zhang J."/>
            <person name="Ye Z."/>
            <person name="Miao C."/>
            <person name="Lin Z."/>
            <person name="Wang H."/>
            <person name="Zhou H."/>
            <person name="Yim W.C."/>
            <person name="Priest H.D."/>
            <person name="Zheng C."/>
            <person name="Woodhouse M."/>
            <person name="Edger P.P."/>
            <person name="Guyot R."/>
            <person name="Guo H.B."/>
            <person name="Guo H."/>
            <person name="Zheng G."/>
            <person name="Singh R."/>
            <person name="Sharma A."/>
            <person name="Min X."/>
            <person name="Zheng Y."/>
            <person name="Lee H."/>
            <person name="Gurtowski J."/>
            <person name="Sedlazeck F.J."/>
            <person name="Harkess A."/>
            <person name="McKain M.R."/>
            <person name="Liao Z."/>
            <person name="Fang J."/>
            <person name="Liu J."/>
            <person name="Zhang X."/>
            <person name="Zhang Q."/>
            <person name="Hu W."/>
            <person name="Qin Y."/>
            <person name="Wang K."/>
            <person name="Chen L.Y."/>
            <person name="Shirley N."/>
            <person name="Lin Y.R."/>
            <person name="Liu L.Y."/>
            <person name="Hernandez A.G."/>
            <person name="Wright C.L."/>
            <person name="Bulone V."/>
            <person name="Tuskan G.A."/>
            <person name="Heath K."/>
            <person name="Zee F."/>
            <person name="Moore P.H."/>
            <person name="Sunkar R."/>
            <person name="Leebens-Mack J.H."/>
            <person name="Mockler T."/>
            <person name="Bennetzen J.L."/>
            <person name="Freeling M."/>
            <person name="Sankoff D."/>
            <person name="Paterson A.H."/>
            <person name="Zhu X."/>
            <person name="Yang X."/>
            <person name="Smith J.A."/>
            <person name="Cushman J.C."/>
            <person name="Paull R.E."/>
            <person name="Yu Q."/>
        </authorList>
    </citation>
    <scope>NUCLEOTIDE SEQUENCE [LARGE SCALE GENOMIC DNA]</scope>
    <source>
        <strain evidence="6">cv. F153</strain>
    </source>
</reference>
<dbReference type="PANTHER" id="PTHR10543">
    <property type="entry name" value="BETA-CAROTENE DIOXYGENASE"/>
    <property type="match status" value="1"/>
</dbReference>
<dbReference type="AlphaFoldDB" id="A0A6P5FNX2"/>
<dbReference type="OrthoDB" id="763867at2759"/>
<dbReference type="GeneID" id="109716827"/>
<evidence type="ECO:0000256" key="4">
    <source>
        <dbReference type="ARBA" id="ARBA00023004"/>
    </source>
</evidence>
<dbReference type="RefSeq" id="XP_020098001.1">
    <property type="nucleotide sequence ID" value="XM_020242412.1"/>
</dbReference>
<gene>
    <name evidence="7" type="primary">LOC109716827</name>
</gene>
<evidence type="ECO:0000256" key="1">
    <source>
        <dbReference type="ARBA" id="ARBA00006787"/>
    </source>
</evidence>
<keyword evidence="2 5" id="KW-0479">Metal-binding</keyword>
<dbReference type="InterPro" id="IPR004294">
    <property type="entry name" value="Carotenoid_Oase"/>
</dbReference>
<comment type="similarity">
    <text evidence="1">Belongs to the carotenoid oxygenase family.</text>
</comment>
<protein>
    <submittedName>
        <fullName evidence="7">Carotenoid 9,10(9',10')-cleavage dioxygenase 1-like</fullName>
    </submittedName>
</protein>
<name>A0A6P5FNX2_ANACO</name>
<dbReference type="GO" id="GO:0010436">
    <property type="term" value="F:carotenoid dioxygenase activity"/>
    <property type="evidence" value="ECO:0007669"/>
    <property type="project" value="TreeGrafter"/>
</dbReference>
<accession>A0A6P5FNX2</accession>
<feature type="binding site" evidence="5">
    <location>
        <position position="308"/>
    </location>
    <ligand>
        <name>Fe cation</name>
        <dbReference type="ChEBI" id="CHEBI:24875"/>
        <note>catalytic</note>
    </ligand>
</feature>
<evidence type="ECO:0000313" key="7">
    <source>
        <dbReference type="RefSeq" id="XP_020098001.1"/>
    </source>
</evidence>
<keyword evidence="3" id="KW-0223">Dioxygenase</keyword>
<dbReference type="GO" id="GO:0016121">
    <property type="term" value="P:carotene catabolic process"/>
    <property type="evidence" value="ECO:0007669"/>
    <property type="project" value="TreeGrafter"/>
</dbReference>
<dbReference type="PANTHER" id="PTHR10543:SF142">
    <property type="entry name" value="OS06G0162550 PROTEIN"/>
    <property type="match status" value="1"/>
</dbReference>
<feature type="binding site" evidence="5">
    <location>
        <position position="372"/>
    </location>
    <ligand>
        <name>Fe cation</name>
        <dbReference type="ChEBI" id="CHEBI:24875"/>
        <note>catalytic</note>
    </ligand>
</feature>
<feature type="binding site" evidence="5">
    <location>
        <position position="259"/>
    </location>
    <ligand>
        <name>Fe cation</name>
        <dbReference type="ChEBI" id="CHEBI:24875"/>
        <note>catalytic</note>
    </ligand>
</feature>
<evidence type="ECO:0000256" key="3">
    <source>
        <dbReference type="ARBA" id="ARBA00022964"/>
    </source>
</evidence>
<evidence type="ECO:0000256" key="5">
    <source>
        <dbReference type="PIRSR" id="PIRSR604294-1"/>
    </source>
</evidence>
<evidence type="ECO:0000313" key="6">
    <source>
        <dbReference type="Proteomes" id="UP000515123"/>
    </source>
</evidence>
<dbReference type="GO" id="GO:0046872">
    <property type="term" value="F:metal ion binding"/>
    <property type="evidence" value="ECO:0007669"/>
    <property type="project" value="UniProtKB-KW"/>
</dbReference>
<dbReference type="GO" id="GO:0009570">
    <property type="term" value="C:chloroplast stroma"/>
    <property type="evidence" value="ECO:0007669"/>
    <property type="project" value="TreeGrafter"/>
</dbReference>
<feature type="binding site" evidence="5">
    <location>
        <position position="587"/>
    </location>
    <ligand>
        <name>Fe cation</name>
        <dbReference type="ChEBI" id="CHEBI:24875"/>
        <note>catalytic</note>
    </ligand>
</feature>
<evidence type="ECO:0000256" key="2">
    <source>
        <dbReference type="ARBA" id="ARBA00022723"/>
    </source>
</evidence>